<dbReference type="GO" id="GO:1902495">
    <property type="term" value="C:transmembrane transporter complex"/>
    <property type="evidence" value="ECO:0007669"/>
    <property type="project" value="TreeGrafter"/>
</dbReference>
<feature type="repeat" description="ANK" evidence="8">
    <location>
        <begin position="1244"/>
        <end position="1276"/>
    </location>
</feature>
<evidence type="ECO:0000256" key="6">
    <source>
        <dbReference type="ARBA" id="ARBA00023180"/>
    </source>
</evidence>
<dbReference type="InterPro" id="IPR027417">
    <property type="entry name" value="P-loop_NTPase"/>
</dbReference>
<keyword evidence="2" id="KW-0716">Sensory transduction</keyword>
<feature type="repeat" description="ANK" evidence="8">
    <location>
        <begin position="1281"/>
        <end position="1309"/>
    </location>
</feature>
<dbReference type="PANTHER" id="PTHR47143">
    <property type="entry name" value="TRANSIENT RECEPTOR POTENTIAL CATION CHANNEL PROTEIN PAINLESS"/>
    <property type="match status" value="1"/>
</dbReference>
<comment type="caution">
    <text evidence="11">The sequence shown here is derived from an EMBL/GenBank/DDBJ whole genome shotgun (WGS) entry which is preliminary data.</text>
</comment>
<feature type="compositionally biased region" description="Low complexity" evidence="9">
    <location>
        <begin position="116"/>
        <end position="135"/>
    </location>
</feature>
<reference evidence="11 12" key="1">
    <citation type="submission" date="2018-05" db="EMBL/GenBank/DDBJ databases">
        <title>Genome sequencing and assembly of the regulated plant pathogen Lachnellula willkommii and related sister species for the development of diagnostic species identification markers.</title>
        <authorList>
            <person name="Giroux E."/>
            <person name="Bilodeau G."/>
        </authorList>
    </citation>
    <scope>NUCLEOTIDE SEQUENCE [LARGE SCALE GENOMIC DNA]</scope>
    <source>
        <strain evidence="11 12">CBS 268.59</strain>
    </source>
</reference>
<feature type="repeat" description="ANK" evidence="8">
    <location>
        <begin position="1377"/>
        <end position="1409"/>
    </location>
</feature>
<dbReference type="PROSITE" id="PS50181">
    <property type="entry name" value="FBOX"/>
    <property type="match status" value="1"/>
</dbReference>
<dbReference type="InterPro" id="IPR036047">
    <property type="entry name" value="F-box-like_dom_sf"/>
</dbReference>
<dbReference type="InterPro" id="IPR036770">
    <property type="entry name" value="Ankyrin_rpt-contain_sf"/>
</dbReference>
<dbReference type="SUPFAM" id="SSF52540">
    <property type="entry name" value="P-loop containing nucleoside triphosphate hydrolases"/>
    <property type="match status" value="1"/>
</dbReference>
<protein>
    <submittedName>
        <fullName evidence="11">Ankyrin repeat and KH domain-containing protein</fullName>
    </submittedName>
</protein>
<dbReference type="InterPro" id="IPR002110">
    <property type="entry name" value="Ankyrin_rpt"/>
</dbReference>
<evidence type="ECO:0000256" key="4">
    <source>
        <dbReference type="ARBA" id="ARBA00023043"/>
    </source>
</evidence>
<feature type="region of interest" description="Disordered" evidence="9">
    <location>
        <begin position="247"/>
        <end position="277"/>
    </location>
</feature>
<feature type="domain" description="F-box" evidence="10">
    <location>
        <begin position="1462"/>
        <end position="1507"/>
    </location>
</feature>
<dbReference type="PROSITE" id="PS50088">
    <property type="entry name" value="ANK_REPEAT"/>
    <property type="match status" value="7"/>
</dbReference>
<feature type="region of interest" description="Disordered" evidence="9">
    <location>
        <begin position="543"/>
        <end position="562"/>
    </location>
</feature>
<feature type="repeat" description="ANK" evidence="8">
    <location>
        <begin position="1185"/>
        <end position="1209"/>
    </location>
</feature>
<keyword evidence="12" id="KW-1185">Reference proteome</keyword>
<keyword evidence="7" id="KW-0407">Ion channel</keyword>
<dbReference type="Pfam" id="PF26082">
    <property type="entry name" value="zf-C2H2_AcuF"/>
    <property type="match status" value="1"/>
</dbReference>
<keyword evidence="4 8" id="KW-0040">ANK repeat</keyword>
<feature type="repeat" description="ANK" evidence="8">
    <location>
        <begin position="1211"/>
        <end position="1243"/>
    </location>
</feature>
<evidence type="ECO:0000256" key="8">
    <source>
        <dbReference type="PROSITE-ProRule" id="PRU00023"/>
    </source>
</evidence>
<evidence type="ECO:0000256" key="2">
    <source>
        <dbReference type="ARBA" id="ARBA00022606"/>
    </source>
</evidence>
<feature type="compositionally biased region" description="Polar residues" evidence="9">
    <location>
        <begin position="248"/>
        <end position="257"/>
    </location>
</feature>
<evidence type="ECO:0000256" key="9">
    <source>
        <dbReference type="SAM" id="MobiDB-lite"/>
    </source>
</evidence>
<keyword evidence="1" id="KW-0813">Transport</keyword>
<evidence type="ECO:0000313" key="11">
    <source>
        <dbReference type="EMBL" id="TVY85465.1"/>
    </source>
</evidence>
<dbReference type="Pfam" id="PF24883">
    <property type="entry name" value="NPHP3_N"/>
    <property type="match status" value="1"/>
</dbReference>
<evidence type="ECO:0000256" key="5">
    <source>
        <dbReference type="ARBA" id="ARBA00023065"/>
    </source>
</evidence>
<dbReference type="InterPro" id="IPR001810">
    <property type="entry name" value="F-box_dom"/>
</dbReference>
<evidence type="ECO:0000256" key="3">
    <source>
        <dbReference type="ARBA" id="ARBA00022737"/>
    </source>
</evidence>
<dbReference type="SUPFAM" id="SSF81383">
    <property type="entry name" value="F-box domain"/>
    <property type="match status" value="1"/>
</dbReference>
<dbReference type="Pfam" id="PF12796">
    <property type="entry name" value="Ank_2"/>
    <property type="match status" value="3"/>
</dbReference>
<feature type="repeat" description="ANK" evidence="8">
    <location>
        <begin position="1344"/>
        <end position="1376"/>
    </location>
</feature>
<dbReference type="SMART" id="SM00248">
    <property type="entry name" value="ANK"/>
    <property type="match status" value="10"/>
</dbReference>
<feature type="region of interest" description="Disordered" evidence="9">
    <location>
        <begin position="96"/>
        <end position="141"/>
    </location>
</feature>
<evidence type="ECO:0000256" key="1">
    <source>
        <dbReference type="ARBA" id="ARBA00022448"/>
    </source>
</evidence>
<keyword evidence="3" id="KW-0677">Repeat</keyword>
<dbReference type="InterPro" id="IPR056884">
    <property type="entry name" value="NPHP3-like_N"/>
</dbReference>
<dbReference type="InterPro" id="IPR058925">
    <property type="entry name" value="zf-C2H2_AcuF"/>
</dbReference>
<feature type="repeat" description="ANK" evidence="8">
    <location>
        <begin position="1313"/>
        <end position="1342"/>
    </location>
</feature>
<dbReference type="Gene3D" id="1.25.40.20">
    <property type="entry name" value="Ankyrin repeat-containing domain"/>
    <property type="match status" value="1"/>
</dbReference>
<dbReference type="EMBL" id="QGMK01000006">
    <property type="protein sequence ID" value="TVY85465.1"/>
    <property type="molecule type" value="Genomic_DNA"/>
</dbReference>
<sequence>MEGSNAATIASRAWACTIRFNQMTSQSRWGGLEFGDQLARFNIWAANIGVFAEAHASLDYRVRNSAKAKMMMLRLLKSLQRKLQSALDAIETHREKEIHEHSSAVIDTQVDDDQGSESSQSEASKSTAATSESSQPRLSATPSTLFGKRVYEIETSINRLHRLATFIRKSSTHNRNLAATKFAILDENGDDTSSQFEEFALRMVQSRFPLANPVLHKRLSNLILQRRKSLSYQQRHQQKLALAVYAATRQSPHQQSPRPFPGTLPTQPSQSSYKGGSSGANALLQGLVTNRALSATTATAFTATSVPSLPAPSVASSSAVSSNPNAATLPFPPAPKAATNAKEFQCPYCGLLLGIKELKPKRWRKHVINDLEPYICLFERCDIGTQSFRSPKEWLNHMKGHTLQWYCGISSCQNQIFDRQSKFEDHMKLCHSEVCNSSQLSMFVESMRRPATRIFQHCPLCNYVPEIRQHIVTELENSVTLALEKEKDLHNHIATHLEALALFSLPWQDELGGALSSKVTKSDENNSVLKQAEKDEFSGISLSFEDPPKIQDAESEESTAEHIPLPEVPADLPGELEWQFIPDLPYDGHSEDRTLQSFIRRQLSSSIEGLGPKSKEAGEVGIDSNRVELVKICDWLSPVLFKEKHESILSMRPGKINEWFLQSPEITRFIAQAGQILWAPGIPGSGKTLLSSTIIEYLQNFSLSRTLRTSVAYAYCDWREQNSQTTMGLIACFVRQFLEAFWDINGAIPEDILIIYDKHLEDNSRPSKAELIPMLKSVTAGSDQVFIVVDALDECPELTRMEIIDSLEYLEDINLLITSRYLGDIQNRLENAVRVDISPPETDLRRYAEDWIAKKPVLYKNFYALVDEEREKHLSTIVDISKGMFPVVQSLVQTWGDVPRQLRPKGSEPWKISDELEAYYSDVFTRILRTENLVGYLARSILMWTAFSKRPITDRELLDHQETKILSGAVDYRQRALKEHRDLYTSSCAGVLNINSDTGVVSLVHVTMQSHLQQASDVYFPRFQENMTKHCVEYLSRGAFGLGPCASNKTMLERLDQNPFLQYAASEWGHHAFGPGEKDNKEAIIRFLNNDLAVEATIQAKNMPSDWKFYPQSIDSEAYPHGVPGIGLAALFGLATIVEAMMDGSENEKKDAALFWAATGGSADIVEFLLKCGVSPNVLGVVRAAAENGHENVIRKLIEYGADINAKGYEDEGNALQTAAIKGNEKLIRFLLEQGADPNVEGGEVGSVLHIAAVNGDESISQLLLEHGADPNTKGGMYGFALQAAVEEGHENIIRMLLENGASVNLEGGPYGNALQAAAENGDKDVVELLLAHGANIDAMIGGEKYTALQEVARRGLEEMVEFLIDHGANMGSRQRNGQTALHQAAKEDQAAVVALLLRKGANHNIRDQRGFTALDWAKKKNFPEVIDILEAARQQQTTWAGLVIVANANILSQLGPNMVSVVGLSDLSNEIVAKVIDYTPPCSLARLALVSRSFPKLVVARLYSSIFYDPGSEGEVGRFPMSSRIYDLSALVKSLENNEGLRGLVLEAKLKWGRLLGEREANKQAAERLINLLPRLKSLQLIPGHIYFTHMPSASINSLHICMPQGETVSLKLAERLLGNASLRSLRITNVQTWVWVTDVPEEAYLSEDVRYKSQISHLAISSSVCSGAAMDVVLRSPEALTTLHYRYGGKTHPGRDVIMPSTFPGPLISHQSSLEELVIYAQPHQHITLQHPAGNVMETMRNYMRLRRLGLPAWWMVHPDSGAREGDVLGATYADKLVQMLPPKLETLQVQLAEIRLNCRDPRLFEHLARPDNVTEHYSLLLRWLGEIAVWKYDFVPRLKRIIVWSSGPKLPHEEKMLQESGIEATFHEQGISLAFIVCRPEAQELFGVISNL</sequence>
<dbReference type="Pfam" id="PF00646">
    <property type="entry name" value="F-box"/>
    <property type="match status" value="1"/>
</dbReference>
<dbReference type="Gene3D" id="3.40.50.300">
    <property type="entry name" value="P-loop containing nucleotide triphosphate hydrolases"/>
    <property type="match status" value="1"/>
</dbReference>
<feature type="compositionally biased region" description="Polar residues" evidence="9">
    <location>
        <begin position="264"/>
        <end position="275"/>
    </location>
</feature>
<keyword evidence="6" id="KW-0325">Glycoprotein</keyword>
<keyword evidence="5" id="KW-0406">Ion transport</keyword>
<name>A0A8T9CI01_9HELO</name>
<organism evidence="11 12">
    <name type="scientific">Lachnellula suecica</name>
    <dbReference type="NCBI Taxonomy" id="602035"/>
    <lineage>
        <taxon>Eukaryota</taxon>
        <taxon>Fungi</taxon>
        <taxon>Dikarya</taxon>
        <taxon>Ascomycota</taxon>
        <taxon>Pezizomycotina</taxon>
        <taxon>Leotiomycetes</taxon>
        <taxon>Helotiales</taxon>
        <taxon>Lachnaceae</taxon>
        <taxon>Lachnellula</taxon>
    </lineage>
</organism>
<dbReference type="GO" id="GO:0034220">
    <property type="term" value="P:monoatomic ion transmembrane transport"/>
    <property type="evidence" value="ECO:0007669"/>
    <property type="project" value="UniProtKB-KW"/>
</dbReference>
<dbReference type="OrthoDB" id="195446at2759"/>
<dbReference type="Pfam" id="PF00023">
    <property type="entry name" value="Ank"/>
    <property type="match status" value="1"/>
</dbReference>
<dbReference type="PANTHER" id="PTHR47143:SF1">
    <property type="entry name" value="ION_TRANS DOMAIN-CONTAINING PROTEIN"/>
    <property type="match status" value="1"/>
</dbReference>
<dbReference type="CDD" id="cd09917">
    <property type="entry name" value="F-box_SF"/>
    <property type="match status" value="1"/>
</dbReference>
<accession>A0A8T9CI01</accession>
<evidence type="ECO:0000256" key="7">
    <source>
        <dbReference type="ARBA" id="ARBA00023303"/>
    </source>
</evidence>
<dbReference type="PROSITE" id="PS50297">
    <property type="entry name" value="ANK_REP_REGION"/>
    <property type="match status" value="6"/>
</dbReference>
<dbReference type="Proteomes" id="UP000469558">
    <property type="component" value="Unassembled WGS sequence"/>
</dbReference>
<dbReference type="SUPFAM" id="SSF48403">
    <property type="entry name" value="Ankyrin repeat"/>
    <property type="match status" value="1"/>
</dbReference>
<dbReference type="InterPro" id="IPR052076">
    <property type="entry name" value="TRP_cation_channel"/>
</dbReference>
<evidence type="ECO:0000313" key="12">
    <source>
        <dbReference type="Proteomes" id="UP000469558"/>
    </source>
</evidence>
<evidence type="ECO:0000259" key="10">
    <source>
        <dbReference type="PROSITE" id="PS50181"/>
    </source>
</evidence>
<dbReference type="GO" id="GO:0022857">
    <property type="term" value="F:transmembrane transporter activity"/>
    <property type="evidence" value="ECO:0007669"/>
    <property type="project" value="TreeGrafter"/>
</dbReference>
<gene>
    <name evidence="11" type="primary">ANKHD1_1</name>
    <name evidence="11" type="ORF">LSUE1_G000162</name>
</gene>
<proteinExistence type="predicted"/>